<gene>
    <name evidence="1" type="ORF">Poly41_23770</name>
</gene>
<name>A0A5C6DS71_9BACT</name>
<dbReference type="EMBL" id="SJPV01000003">
    <property type="protein sequence ID" value="TWU39522.1"/>
    <property type="molecule type" value="Genomic_DNA"/>
</dbReference>
<organism evidence="1 2">
    <name type="scientific">Novipirellula artificiosorum</name>
    <dbReference type="NCBI Taxonomy" id="2528016"/>
    <lineage>
        <taxon>Bacteria</taxon>
        <taxon>Pseudomonadati</taxon>
        <taxon>Planctomycetota</taxon>
        <taxon>Planctomycetia</taxon>
        <taxon>Pirellulales</taxon>
        <taxon>Pirellulaceae</taxon>
        <taxon>Novipirellula</taxon>
    </lineage>
</organism>
<accession>A0A5C6DS71</accession>
<dbReference type="Proteomes" id="UP000319143">
    <property type="component" value="Unassembled WGS sequence"/>
</dbReference>
<reference evidence="1 2" key="1">
    <citation type="submission" date="2019-02" db="EMBL/GenBank/DDBJ databases">
        <title>Deep-cultivation of Planctomycetes and their phenomic and genomic characterization uncovers novel biology.</title>
        <authorList>
            <person name="Wiegand S."/>
            <person name="Jogler M."/>
            <person name="Boedeker C."/>
            <person name="Pinto D."/>
            <person name="Vollmers J."/>
            <person name="Rivas-Marin E."/>
            <person name="Kohn T."/>
            <person name="Peeters S.H."/>
            <person name="Heuer A."/>
            <person name="Rast P."/>
            <person name="Oberbeckmann S."/>
            <person name="Bunk B."/>
            <person name="Jeske O."/>
            <person name="Meyerdierks A."/>
            <person name="Storesund J.E."/>
            <person name="Kallscheuer N."/>
            <person name="Luecker S."/>
            <person name="Lage O.M."/>
            <person name="Pohl T."/>
            <person name="Merkel B.J."/>
            <person name="Hornburger P."/>
            <person name="Mueller R.-W."/>
            <person name="Bruemmer F."/>
            <person name="Labrenz M."/>
            <person name="Spormann A.M."/>
            <person name="Op Den Camp H."/>
            <person name="Overmann J."/>
            <person name="Amann R."/>
            <person name="Jetten M.S.M."/>
            <person name="Mascher T."/>
            <person name="Medema M.H."/>
            <person name="Devos D.P."/>
            <person name="Kaster A.-K."/>
            <person name="Ovreas L."/>
            <person name="Rohde M."/>
            <person name="Galperin M.Y."/>
            <person name="Jogler C."/>
        </authorList>
    </citation>
    <scope>NUCLEOTIDE SEQUENCE [LARGE SCALE GENOMIC DNA]</scope>
    <source>
        <strain evidence="1 2">Poly41</strain>
    </source>
</reference>
<keyword evidence="2" id="KW-1185">Reference proteome</keyword>
<dbReference type="AlphaFoldDB" id="A0A5C6DS71"/>
<comment type="caution">
    <text evidence="1">The sequence shown here is derived from an EMBL/GenBank/DDBJ whole genome shotgun (WGS) entry which is preliminary data.</text>
</comment>
<evidence type="ECO:0000313" key="1">
    <source>
        <dbReference type="EMBL" id="TWU39522.1"/>
    </source>
</evidence>
<protein>
    <submittedName>
        <fullName evidence="1">Uncharacterized protein</fullName>
    </submittedName>
</protein>
<sequence length="159" mass="17897">MENDNAMQSITSEQLAILLHKSQTETRQDQKLYLESLGGNGSARELDLTLSVARHDSSALAESERLTQRWNAERFPDTLAVDRSVSQAVNFFLASLISGDFGPDDSRDGRSSAFLKDPNIVARTTGIFIERLRTNHQGEVMNHDEAEAHAIDYLRDYLW</sequence>
<proteinExistence type="predicted"/>
<evidence type="ECO:0000313" key="2">
    <source>
        <dbReference type="Proteomes" id="UP000319143"/>
    </source>
</evidence>